<protein>
    <recommendedName>
        <fullName evidence="3">Phosphatidate phosphatase APP1 catalytic domain-containing protein</fullName>
    </recommendedName>
</protein>
<evidence type="ECO:0008006" key="3">
    <source>
        <dbReference type="Google" id="ProtNLM"/>
    </source>
</evidence>
<dbReference type="Proteomes" id="UP000013827">
    <property type="component" value="Unassembled WGS sequence"/>
</dbReference>
<dbReference type="eggNOG" id="ENOG502RZ89">
    <property type="taxonomic scope" value="Eukaryota"/>
</dbReference>
<name>A0A0D3KGY6_EMIH1</name>
<dbReference type="PANTHER" id="PTHR40861:SF1">
    <property type="entry name" value="PHOSPHATIDATE PHOSPHATASE APP1 CATALYTIC DOMAIN-CONTAINING PROTEIN"/>
    <property type="match status" value="1"/>
</dbReference>
<dbReference type="AlphaFoldDB" id="A0A0D3KGY6"/>
<accession>A0A0D3KGY6</accession>
<evidence type="ECO:0000313" key="1">
    <source>
        <dbReference type="EnsemblProtists" id="EOD35021"/>
    </source>
</evidence>
<dbReference type="STRING" id="2903.R1FHN0"/>
<dbReference type="HOGENOM" id="CLU_654596_0_0_1"/>
<dbReference type="RefSeq" id="XP_005787450.1">
    <property type="nucleotide sequence ID" value="XM_005787393.1"/>
</dbReference>
<keyword evidence="2" id="KW-1185">Reference proteome</keyword>
<dbReference type="PANTHER" id="PTHR40861">
    <property type="entry name" value="DUF2183 DOMAIN-CONTAINING PROTEIN"/>
    <property type="match status" value="1"/>
</dbReference>
<reference evidence="2" key="1">
    <citation type="journal article" date="2013" name="Nature">
        <title>Pan genome of the phytoplankton Emiliania underpins its global distribution.</title>
        <authorList>
            <person name="Read B.A."/>
            <person name="Kegel J."/>
            <person name="Klute M.J."/>
            <person name="Kuo A."/>
            <person name="Lefebvre S.C."/>
            <person name="Maumus F."/>
            <person name="Mayer C."/>
            <person name="Miller J."/>
            <person name="Monier A."/>
            <person name="Salamov A."/>
            <person name="Young J."/>
            <person name="Aguilar M."/>
            <person name="Claverie J.M."/>
            <person name="Frickenhaus S."/>
            <person name="Gonzalez K."/>
            <person name="Herman E.K."/>
            <person name="Lin Y.C."/>
            <person name="Napier J."/>
            <person name="Ogata H."/>
            <person name="Sarno A.F."/>
            <person name="Shmutz J."/>
            <person name="Schroeder D."/>
            <person name="de Vargas C."/>
            <person name="Verret F."/>
            <person name="von Dassow P."/>
            <person name="Valentin K."/>
            <person name="Van de Peer Y."/>
            <person name="Wheeler G."/>
            <person name="Dacks J.B."/>
            <person name="Delwiche C.F."/>
            <person name="Dyhrman S.T."/>
            <person name="Glockner G."/>
            <person name="John U."/>
            <person name="Richards T."/>
            <person name="Worden A.Z."/>
            <person name="Zhang X."/>
            <person name="Grigoriev I.V."/>
            <person name="Allen A.E."/>
            <person name="Bidle K."/>
            <person name="Borodovsky M."/>
            <person name="Bowler C."/>
            <person name="Brownlee C."/>
            <person name="Cock J.M."/>
            <person name="Elias M."/>
            <person name="Gladyshev V.N."/>
            <person name="Groth M."/>
            <person name="Guda C."/>
            <person name="Hadaegh A."/>
            <person name="Iglesias-Rodriguez M.D."/>
            <person name="Jenkins J."/>
            <person name="Jones B.M."/>
            <person name="Lawson T."/>
            <person name="Leese F."/>
            <person name="Lindquist E."/>
            <person name="Lobanov A."/>
            <person name="Lomsadze A."/>
            <person name="Malik S.B."/>
            <person name="Marsh M.E."/>
            <person name="Mackinder L."/>
            <person name="Mock T."/>
            <person name="Mueller-Roeber B."/>
            <person name="Pagarete A."/>
            <person name="Parker M."/>
            <person name="Probert I."/>
            <person name="Quesneville H."/>
            <person name="Raines C."/>
            <person name="Rensing S.A."/>
            <person name="Riano-Pachon D.M."/>
            <person name="Richier S."/>
            <person name="Rokitta S."/>
            <person name="Shiraiwa Y."/>
            <person name="Soanes D.M."/>
            <person name="van der Giezen M."/>
            <person name="Wahlund T.M."/>
            <person name="Williams B."/>
            <person name="Wilson W."/>
            <person name="Wolfe G."/>
            <person name="Wurch L.L."/>
        </authorList>
    </citation>
    <scope>NUCLEOTIDE SEQUENCE</scope>
</reference>
<dbReference type="KEGG" id="ehx:EMIHUDRAFT_252700"/>
<organism evidence="1 2">
    <name type="scientific">Emiliania huxleyi (strain CCMP1516)</name>
    <dbReference type="NCBI Taxonomy" id="280463"/>
    <lineage>
        <taxon>Eukaryota</taxon>
        <taxon>Haptista</taxon>
        <taxon>Haptophyta</taxon>
        <taxon>Prymnesiophyceae</taxon>
        <taxon>Isochrysidales</taxon>
        <taxon>Noelaerhabdaceae</taxon>
        <taxon>Emiliania</taxon>
    </lineage>
</organism>
<sequence length="420" mass="43594">MLALIAPLAAAFAPPLSPRLKPSVRRGAARGGLFGGGDTQVVTDIDDTVKSSGGLSLAGIPLGGVDTSYARGSFYPGVFQFGLELSCARLPPGRPPARVAVLTARAVEFKALLEIKQSSKLCVRYRDAAQRRLRAPWGVGPVLYGSVQEWVCQERKGWRKAANFELLRAEAPAGRRFIFVGDNGASEKDLDAAERITRRHPGLVRAVFMHAVSPGATAAPLPPDGELHGVPLRYFRTYASAAAKAHQLGLIGRGALARVLDSCEEEMAADSLNLPPGSPNERLLVDEAANTRVRRDIATLPARSTLLPREGAGRVQEVAGALRRQLVAWGVRNATGGVTGPLSIACAAHRHAGGWRPEAAIGGVGSAENATGGATGPLSIACAAHRHAGGWRPEAAIGGVGSAENATGGATGPLSGAGRV</sequence>
<evidence type="ECO:0000313" key="2">
    <source>
        <dbReference type="Proteomes" id="UP000013827"/>
    </source>
</evidence>
<dbReference type="EnsemblProtists" id="EOD35021">
    <property type="protein sequence ID" value="EOD35021"/>
    <property type="gene ID" value="EMIHUDRAFT_252700"/>
</dbReference>
<proteinExistence type="predicted"/>
<dbReference type="PaxDb" id="2903-EOD35021"/>
<dbReference type="GeneID" id="17280294"/>
<reference evidence="1" key="2">
    <citation type="submission" date="2024-10" db="UniProtKB">
        <authorList>
            <consortium name="EnsemblProtists"/>
        </authorList>
    </citation>
    <scope>IDENTIFICATION</scope>
</reference>